<evidence type="ECO:0000313" key="1">
    <source>
        <dbReference type="EMBL" id="QAT61587.1"/>
    </source>
</evidence>
<dbReference type="EMBL" id="CP035282">
    <property type="protein sequence ID" value="QAT61587.1"/>
    <property type="molecule type" value="Genomic_DNA"/>
</dbReference>
<sequence>MYNGEIVEMGTHESIMTNKGRYYELFYSQFNGKNTQ</sequence>
<protein>
    <submittedName>
        <fullName evidence="1">ABC transporter ATP-binding protein</fullName>
    </submittedName>
</protein>
<dbReference type="KEGG" id="spoa:EQM13_08330"/>
<accession>A0A410QC63</accession>
<reference evidence="2" key="1">
    <citation type="submission" date="2019-01" db="EMBL/GenBank/DDBJ databases">
        <title>Draft genomes of a novel of Sporanaerobacter strains.</title>
        <authorList>
            <person name="Ma S."/>
        </authorList>
    </citation>
    <scope>NUCLEOTIDE SEQUENCE [LARGE SCALE GENOMIC DNA]</scope>
    <source>
        <strain evidence="2">NJN-17</strain>
    </source>
</reference>
<proteinExistence type="predicted"/>
<dbReference type="GO" id="GO:0005524">
    <property type="term" value="F:ATP binding"/>
    <property type="evidence" value="ECO:0007669"/>
    <property type="project" value="UniProtKB-KW"/>
</dbReference>
<dbReference type="AlphaFoldDB" id="A0A410QC63"/>
<evidence type="ECO:0000313" key="2">
    <source>
        <dbReference type="Proteomes" id="UP000287969"/>
    </source>
</evidence>
<name>A0A410QC63_9FIRM</name>
<keyword evidence="1" id="KW-0547">Nucleotide-binding</keyword>
<gene>
    <name evidence="1" type="ORF">EQM13_08330</name>
</gene>
<organism evidence="1 2">
    <name type="scientific">Acidilutibacter cellobiosedens</name>
    <dbReference type="NCBI Taxonomy" id="2507161"/>
    <lineage>
        <taxon>Bacteria</taxon>
        <taxon>Bacillati</taxon>
        <taxon>Bacillota</taxon>
        <taxon>Tissierellia</taxon>
        <taxon>Tissierellales</taxon>
        <taxon>Acidilutibacteraceae</taxon>
        <taxon>Acidilutibacter</taxon>
    </lineage>
</organism>
<keyword evidence="1" id="KW-0067">ATP-binding</keyword>
<dbReference type="RefSeq" id="WP_128752435.1">
    <property type="nucleotide sequence ID" value="NZ_CP035282.1"/>
</dbReference>
<dbReference type="Proteomes" id="UP000287969">
    <property type="component" value="Chromosome"/>
</dbReference>
<keyword evidence="2" id="KW-1185">Reference proteome</keyword>